<dbReference type="Proteomes" id="UP000070513">
    <property type="component" value="Unassembled WGS sequence"/>
</dbReference>
<dbReference type="OrthoDB" id="1030341at2"/>
<dbReference type="RefSeq" id="WP_062650384.1">
    <property type="nucleotide sequence ID" value="NZ_LPUR01000001.1"/>
</dbReference>
<evidence type="ECO:0000313" key="1">
    <source>
        <dbReference type="EMBL" id="KXH86005.1"/>
    </source>
</evidence>
<organism evidence="1 2">
    <name type="scientific">Chryseobacterium kwangjuense</name>
    <dbReference type="NCBI Taxonomy" id="267125"/>
    <lineage>
        <taxon>Bacteria</taxon>
        <taxon>Pseudomonadati</taxon>
        <taxon>Bacteroidota</taxon>
        <taxon>Flavobacteriia</taxon>
        <taxon>Flavobacteriales</taxon>
        <taxon>Weeksellaceae</taxon>
        <taxon>Chryseobacterium group</taxon>
        <taxon>Chryseobacterium</taxon>
    </lineage>
</organism>
<reference evidence="1 2" key="2">
    <citation type="journal article" date="2016" name="Genome Announc.">
        <title>Draft Genome Sequence of a Biocontrol Rhizobacterium, Chryseobacterium kwangjuense Strain KJ1R5, Isolated from Pepper (Capsicum annuum).</title>
        <authorList>
            <person name="Jeong J.J."/>
            <person name="Park H."/>
            <person name="Park B.H."/>
            <person name="Mannaa M."/>
            <person name="Sang M.K."/>
            <person name="Choi I.G."/>
            <person name="Kim K.D."/>
        </authorList>
    </citation>
    <scope>NUCLEOTIDE SEQUENCE [LARGE SCALE GENOMIC DNA]</scope>
    <source>
        <strain evidence="1 2">KJ1R5</strain>
    </source>
</reference>
<proteinExistence type="predicted"/>
<comment type="caution">
    <text evidence="1">The sequence shown here is derived from an EMBL/GenBank/DDBJ whole genome shotgun (WGS) entry which is preliminary data.</text>
</comment>
<accession>A0A135WM80</accession>
<protein>
    <submittedName>
        <fullName evidence="1">PRTRC system protein B</fullName>
    </submittedName>
</protein>
<name>A0A135WM80_9FLAO</name>
<reference evidence="2" key="1">
    <citation type="submission" date="2015-12" db="EMBL/GenBank/DDBJ databases">
        <title>Genome sequence of a biocontrol rhizobacterium Chryseobacterium kwangjuense strain KJ1R5 isolated from pepper (Capsicum annuum L.).</title>
        <authorList>
            <person name="Jeong J.-J."/>
            <person name="Park H."/>
            <person name="Mannaa M."/>
            <person name="Sang M.K."/>
            <person name="Choi I.-G."/>
            <person name="Kim K.D."/>
        </authorList>
    </citation>
    <scope>NUCLEOTIDE SEQUENCE [LARGE SCALE GENOMIC DNA]</scope>
    <source>
        <strain evidence="2">KJ1R5</strain>
    </source>
</reference>
<sequence length="236" mass="26891">MKDITSNFATYYHPKSALIFYQADGDASKSYVEHYDMDKNGNPINAHPLTVREAKKLAESLHTDEEKDRLLKSDGILDSSLLSFDAKLGKVIWFTKAQYRPLHFNKGLGIVSGNAHTPALLWVADRESLSLFALASNRRPTPNTELYHAPFFNVYQNGNVCMGTVEIEANETSSIRELTRLWEAYFFNSYFSHLMSEHNPIKGNCVMLWESLVNADKLFPNEVLLKNNQKLKDILL</sequence>
<dbReference type="AlphaFoldDB" id="A0A135WM80"/>
<gene>
    <name evidence="1" type="ORF">AU378_03680</name>
</gene>
<dbReference type="Pfam" id="PF14460">
    <property type="entry name" value="Prok-E2_D"/>
    <property type="match status" value="1"/>
</dbReference>
<evidence type="ECO:0000313" key="2">
    <source>
        <dbReference type="Proteomes" id="UP000070513"/>
    </source>
</evidence>
<dbReference type="EMBL" id="LPUR01000001">
    <property type="protein sequence ID" value="KXH86005.1"/>
    <property type="molecule type" value="Genomic_DNA"/>
</dbReference>
<dbReference type="InterPro" id="IPR032787">
    <property type="entry name" value="Prok-E2_D"/>
</dbReference>